<evidence type="ECO:0000256" key="1">
    <source>
        <dbReference type="SAM" id="MobiDB-lite"/>
    </source>
</evidence>
<accession>A0A7J8F035</accession>
<dbReference type="AlphaFoldDB" id="A0A7J8F035"/>
<evidence type="ECO:0000313" key="3">
    <source>
        <dbReference type="Proteomes" id="UP000593571"/>
    </source>
</evidence>
<protein>
    <submittedName>
        <fullName evidence="2">Uncharacterized protein</fullName>
    </submittedName>
</protein>
<organism evidence="2 3">
    <name type="scientific">Rousettus aegyptiacus</name>
    <name type="common">Egyptian fruit bat</name>
    <name type="synonym">Pteropus aegyptiacus</name>
    <dbReference type="NCBI Taxonomy" id="9407"/>
    <lineage>
        <taxon>Eukaryota</taxon>
        <taxon>Metazoa</taxon>
        <taxon>Chordata</taxon>
        <taxon>Craniata</taxon>
        <taxon>Vertebrata</taxon>
        <taxon>Euteleostomi</taxon>
        <taxon>Mammalia</taxon>
        <taxon>Eutheria</taxon>
        <taxon>Laurasiatheria</taxon>
        <taxon>Chiroptera</taxon>
        <taxon>Yinpterochiroptera</taxon>
        <taxon>Pteropodoidea</taxon>
        <taxon>Pteropodidae</taxon>
        <taxon>Rousettinae</taxon>
        <taxon>Rousettus</taxon>
    </lineage>
</organism>
<gene>
    <name evidence="2" type="ORF">HJG63_012193</name>
</gene>
<evidence type="ECO:0000313" key="2">
    <source>
        <dbReference type="EMBL" id="KAF6440955.1"/>
    </source>
</evidence>
<comment type="caution">
    <text evidence="2">The sequence shown here is derived from an EMBL/GenBank/DDBJ whole genome shotgun (WGS) entry which is preliminary data.</text>
</comment>
<feature type="region of interest" description="Disordered" evidence="1">
    <location>
        <begin position="72"/>
        <end position="102"/>
    </location>
</feature>
<name>A0A7J8F035_ROUAE</name>
<keyword evidence="3" id="KW-1185">Reference proteome</keyword>
<dbReference type="EMBL" id="JACASE010000008">
    <property type="protein sequence ID" value="KAF6440955.1"/>
    <property type="molecule type" value="Genomic_DNA"/>
</dbReference>
<dbReference type="Proteomes" id="UP000593571">
    <property type="component" value="Unassembled WGS sequence"/>
</dbReference>
<sequence>MMWRHAEHEGSREASTRNSGSVCFCPWGAGGVTEWVSDSHPSGRAEPSASHPRAWCGWRGRFWPCASCRPGGPGGRGRGRCPPPTQGRSGGQAQRGACRSELTSPPWVGWGRGRAAVLTATKPAVAIVTSIVRWPVHASESGFPRPLMGRRATDRN</sequence>
<reference evidence="2 3" key="1">
    <citation type="journal article" date="2020" name="Nature">
        <title>Six reference-quality genomes reveal evolution of bat adaptations.</title>
        <authorList>
            <person name="Jebb D."/>
            <person name="Huang Z."/>
            <person name="Pippel M."/>
            <person name="Hughes G.M."/>
            <person name="Lavrichenko K."/>
            <person name="Devanna P."/>
            <person name="Winkler S."/>
            <person name="Jermiin L.S."/>
            <person name="Skirmuntt E.C."/>
            <person name="Katzourakis A."/>
            <person name="Burkitt-Gray L."/>
            <person name="Ray D.A."/>
            <person name="Sullivan K.A.M."/>
            <person name="Roscito J.G."/>
            <person name="Kirilenko B.M."/>
            <person name="Davalos L.M."/>
            <person name="Corthals A.P."/>
            <person name="Power M.L."/>
            <person name="Jones G."/>
            <person name="Ransome R.D."/>
            <person name="Dechmann D.K.N."/>
            <person name="Locatelli A.G."/>
            <person name="Puechmaille S.J."/>
            <person name="Fedrigo O."/>
            <person name="Jarvis E.D."/>
            <person name="Hiller M."/>
            <person name="Vernes S.C."/>
            <person name="Myers E.W."/>
            <person name="Teeling E.C."/>
        </authorList>
    </citation>
    <scope>NUCLEOTIDE SEQUENCE [LARGE SCALE GENOMIC DNA]</scope>
    <source>
        <strain evidence="2">MRouAeg1</strain>
        <tissue evidence="2">Muscle</tissue>
    </source>
</reference>
<proteinExistence type="predicted"/>